<evidence type="ECO:0000256" key="1">
    <source>
        <dbReference type="SAM" id="Phobius"/>
    </source>
</evidence>
<feature type="transmembrane region" description="Helical" evidence="1">
    <location>
        <begin position="32"/>
        <end position="55"/>
    </location>
</feature>
<keyword evidence="1" id="KW-1133">Transmembrane helix</keyword>
<feature type="transmembrane region" description="Helical" evidence="1">
    <location>
        <begin position="84"/>
        <end position="111"/>
    </location>
</feature>
<keyword evidence="1" id="KW-0472">Membrane</keyword>
<name>A0A2H0W4C1_9BACT</name>
<accession>A0A2H0W4C1</accession>
<evidence type="ECO:0000313" key="3">
    <source>
        <dbReference type="Proteomes" id="UP000229056"/>
    </source>
</evidence>
<dbReference type="Proteomes" id="UP000229056">
    <property type="component" value="Unassembled WGS sequence"/>
</dbReference>
<organism evidence="2 3">
    <name type="scientific">Candidatus Buchananbacteria bacterium CG10_big_fil_rev_8_21_14_0_10_33_19</name>
    <dbReference type="NCBI Taxonomy" id="1974525"/>
    <lineage>
        <taxon>Bacteria</taxon>
        <taxon>Candidatus Buchananiibacteriota</taxon>
    </lineage>
</organism>
<protein>
    <submittedName>
        <fullName evidence="2">Uncharacterized protein</fullName>
    </submittedName>
</protein>
<sequence>MLQARWLNLVLILTSRIYEQKQQLTRRSGFKAIFNVFNLIFLELLLSFVSLPLYVGMKSSRVTAYLEEKSDYTKINFDYNLRRILTLTSVSVIFFIWLVKLLLIILAPVIFGPIQLYSVSDLKSVDLLQEEVIMSETGIQTAKVFDEMIIPELTKIDKLRGGDYRFYGIGQPQTKIVLLISDSQTIILVGDIDDQGEWQVDLVRDELKLSEGNHSILAFGFDEEKEVRSQLSYRQYFKSQDILINKLLKNSDIFINSSITIIIILGIFLTILTL</sequence>
<comment type="caution">
    <text evidence="2">The sequence shown here is derived from an EMBL/GenBank/DDBJ whole genome shotgun (WGS) entry which is preliminary data.</text>
</comment>
<feature type="transmembrane region" description="Helical" evidence="1">
    <location>
        <begin position="253"/>
        <end position="272"/>
    </location>
</feature>
<evidence type="ECO:0000313" key="2">
    <source>
        <dbReference type="EMBL" id="PIS06209.1"/>
    </source>
</evidence>
<dbReference type="AlphaFoldDB" id="A0A2H0W4C1"/>
<keyword evidence="1" id="KW-0812">Transmembrane</keyword>
<proteinExistence type="predicted"/>
<dbReference type="EMBL" id="PEZY01000005">
    <property type="protein sequence ID" value="PIS06209.1"/>
    <property type="molecule type" value="Genomic_DNA"/>
</dbReference>
<reference evidence="3" key="1">
    <citation type="submission" date="2017-09" db="EMBL/GenBank/DDBJ databases">
        <title>Depth-based differentiation of microbial function through sediment-hosted aquifers and enrichment of novel symbionts in the deep terrestrial subsurface.</title>
        <authorList>
            <person name="Probst A.J."/>
            <person name="Ladd B."/>
            <person name="Jarett J.K."/>
            <person name="Geller-Mcgrath D.E."/>
            <person name="Sieber C.M.K."/>
            <person name="Emerson J.B."/>
            <person name="Anantharaman K."/>
            <person name="Thomas B.C."/>
            <person name="Malmstrom R."/>
            <person name="Stieglmeier M."/>
            <person name="Klingl A."/>
            <person name="Woyke T."/>
            <person name="Ryan C.M."/>
            <person name="Banfield J.F."/>
        </authorList>
    </citation>
    <scope>NUCLEOTIDE SEQUENCE [LARGE SCALE GENOMIC DNA]</scope>
</reference>
<gene>
    <name evidence="2" type="ORF">COT80_01395</name>
</gene>